<keyword evidence="3" id="KW-0472">Membrane</keyword>
<feature type="region of interest" description="Disordered" evidence="2">
    <location>
        <begin position="369"/>
        <end position="506"/>
    </location>
</feature>
<comment type="caution">
    <text evidence="8">The sequence shown here is derived from an EMBL/GenBank/DDBJ whole genome shotgun (WGS) entry which is preliminary data.</text>
</comment>
<proteinExistence type="predicted"/>
<evidence type="ECO:0000313" key="9">
    <source>
        <dbReference type="Proteomes" id="UP001165653"/>
    </source>
</evidence>
<dbReference type="InterPro" id="IPR025330">
    <property type="entry name" value="DUF4236"/>
</dbReference>
<dbReference type="InterPro" id="IPR025266">
    <property type="entry name" value="TerB_N"/>
</dbReference>
<feature type="region of interest" description="Disordered" evidence="2">
    <location>
        <begin position="62"/>
        <end position="86"/>
    </location>
</feature>
<accession>A0ABT3FZL1</accession>
<keyword evidence="3" id="KW-0812">Transmembrane</keyword>
<dbReference type="Pfam" id="PF05099">
    <property type="entry name" value="TerB"/>
    <property type="match status" value="1"/>
</dbReference>
<evidence type="ECO:0000259" key="7">
    <source>
        <dbReference type="Pfam" id="PF15615"/>
    </source>
</evidence>
<dbReference type="Gene3D" id="1.10.3680.10">
    <property type="entry name" value="TerB-like"/>
    <property type="match status" value="1"/>
</dbReference>
<gene>
    <name evidence="8" type="ORF">OJ996_05575</name>
</gene>
<feature type="compositionally biased region" description="Polar residues" evidence="2">
    <location>
        <begin position="372"/>
        <end position="384"/>
    </location>
</feature>
<dbReference type="InterPro" id="IPR007791">
    <property type="entry name" value="DjlA_N"/>
</dbReference>
<dbReference type="Pfam" id="PF14020">
    <property type="entry name" value="DUF4236"/>
    <property type="match status" value="1"/>
</dbReference>
<dbReference type="Pfam" id="PF13208">
    <property type="entry name" value="TerB_N"/>
    <property type="match status" value="1"/>
</dbReference>
<feature type="transmembrane region" description="Helical" evidence="3">
    <location>
        <begin position="150"/>
        <end position="167"/>
    </location>
</feature>
<feature type="domain" description="TerB N-terminal" evidence="5">
    <location>
        <begin position="511"/>
        <end position="708"/>
    </location>
</feature>
<reference evidence="8" key="1">
    <citation type="submission" date="2022-10" db="EMBL/GenBank/DDBJ databases">
        <title>Luteolibacter sp. GHJ8, whole genome shotgun sequencing project.</title>
        <authorList>
            <person name="Zhao G."/>
            <person name="Shen L."/>
        </authorList>
    </citation>
    <scope>NUCLEOTIDE SEQUENCE</scope>
    <source>
        <strain evidence="8">GHJ8</strain>
    </source>
</reference>
<feature type="compositionally biased region" description="Pro residues" evidence="2">
    <location>
        <begin position="414"/>
        <end position="437"/>
    </location>
</feature>
<feature type="domain" description="Co-chaperone DjlA N-terminal" evidence="4">
    <location>
        <begin position="922"/>
        <end position="1029"/>
    </location>
</feature>
<dbReference type="Proteomes" id="UP001165653">
    <property type="component" value="Unassembled WGS sequence"/>
</dbReference>
<feature type="compositionally biased region" description="Pro residues" evidence="2">
    <location>
        <begin position="453"/>
        <end position="487"/>
    </location>
</feature>
<organism evidence="8 9">
    <name type="scientific">Luteolibacter rhizosphaerae</name>
    <dbReference type="NCBI Taxonomy" id="2989719"/>
    <lineage>
        <taxon>Bacteria</taxon>
        <taxon>Pseudomonadati</taxon>
        <taxon>Verrucomicrobiota</taxon>
        <taxon>Verrucomicrobiia</taxon>
        <taxon>Verrucomicrobiales</taxon>
        <taxon>Verrucomicrobiaceae</taxon>
        <taxon>Luteolibacter</taxon>
    </lineage>
</organism>
<evidence type="ECO:0000259" key="5">
    <source>
        <dbReference type="Pfam" id="PF13208"/>
    </source>
</evidence>
<feature type="domain" description="DUF4236" evidence="6">
    <location>
        <begin position="3"/>
        <end position="53"/>
    </location>
</feature>
<evidence type="ECO:0000259" key="6">
    <source>
        <dbReference type="Pfam" id="PF14020"/>
    </source>
</evidence>
<dbReference type="CDD" id="cd07176">
    <property type="entry name" value="terB"/>
    <property type="match status" value="1"/>
</dbReference>
<dbReference type="InterPro" id="IPR028932">
    <property type="entry name" value="TerB-C"/>
</dbReference>
<feature type="compositionally biased region" description="Low complexity" evidence="2">
    <location>
        <begin position="385"/>
        <end position="397"/>
    </location>
</feature>
<evidence type="ECO:0000313" key="8">
    <source>
        <dbReference type="EMBL" id="MCW1913030.1"/>
    </source>
</evidence>
<evidence type="ECO:0000256" key="3">
    <source>
        <dbReference type="SAM" id="Phobius"/>
    </source>
</evidence>
<evidence type="ECO:0000256" key="1">
    <source>
        <dbReference type="ARBA" id="ARBA00022581"/>
    </source>
</evidence>
<keyword evidence="1" id="KW-0945">Host-virus interaction</keyword>
<dbReference type="SUPFAM" id="SSF158682">
    <property type="entry name" value="TerB-like"/>
    <property type="match status" value="1"/>
</dbReference>
<evidence type="ECO:0000256" key="2">
    <source>
        <dbReference type="SAM" id="MobiDB-lite"/>
    </source>
</evidence>
<dbReference type="Pfam" id="PF15615">
    <property type="entry name" value="TerB_C"/>
    <property type="match status" value="1"/>
</dbReference>
<name>A0ABT3FZL1_9BACT</name>
<keyword evidence="9" id="KW-1185">Reference proteome</keyword>
<dbReference type="EMBL" id="JAPDDR010000002">
    <property type="protein sequence ID" value="MCW1913030.1"/>
    <property type="molecule type" value="Genomic_DNA"/>
</dbReference>
<evidence type="ECO:0000259" key="4">
    <source>
        <dbReference type="Pfam" id="PF05099"/>
    </source>
</evidence>
<dbReference type="RefSeq" id="WP_264512050.1">
    <property type="nucleotide sequence ID" value="NZ_JAPDDR010000002.1"/>
</dbReference>
<dbReference type="InterPro" id="IPR029024">
    <property type="entry name" value="TerB-like"/>
</dbReference>
<feature type="domain" description="TerB-C" evidence="7">
    <location>
        <begin position="1057"/>
        <end position="1190"/>
    </location>
</feature>
<dbReference type="PANTHER" id="PTHR13037">
    <property type="entry name" value="FORMIN"/>
    <property type="match status" value="1"/>
</dbReference>
<dbReference type="PANTHER" id="PTHR13037:SF24">
    <property type="entry name" value="POLYCOMB PROTEIN PCL-RELATED"/>
    <property type="match status" value="1"/>
</dbReference>
<protein>
    <submittedName>
        <fullName evidence="8">TerB N-terminal domain-containing protein</fullName>
    </submittedName>
</protein>
<sequence>MSFYLRKSVKVGPIRFNVSKSGIGVSTGFKGFRIGTGPRGNYVHMGAGGIYYRKTLPLGGRPKGTNGLSGSGGAIPRPVPGPGGGMPPEIPPVRIAEIESADVSQMVHSSSAELLEELNTKKALARWWPGVGIGCTVLLLAMMVGGISPVFSFLWFLLSIAAVIWAYRRDVLRKTVVLLYDFDPALEQAYGDLHRAASILSKCSACWHISASGKVHDGRYHAGASSLVSRKDTTIKAKLPDFLKTNIETIAIDVGRQTLYFFPDRLLVYDEGRIGAVGYDAINVQVKQTRFIEDTTPPRDARIVDHTWRYVNKNGTPDKRFANKTQLPICLYDEIHFSSSSGLNEIIQTSQCGTGISFSEAIQSFGRVARQSGPNNGAATPTRNPSAKAAQPAPAAAHPERSPMEQRFAQGFVSPPPVPASPPPVPKAPPPPPPPEPTAELYGRDEVFTPLWMPKPPPAEARLPQPPPAVTPPPLQPKPAPTPTPEPPPRRPDVVSSARPPKGERMQWVIPGTPVQVSGRTLQGMVYITDTALGWGSEPSAICRTASVDHRPSDREDLSYYPSYSTLTPSQRAFYLDWLARGRRDANPEHLPTGYLFLFFYGIERRMLAEGDFDPALWFEVFELLRIYGLTRKSRSLVSYFGDFLHFTSYSQGPAGYSNVSQTLLDLQGRRISELALTLTLANHYRMGKPIDWAIGHLVAMNLEDSRRSVVTERTGDAFKGMFRKRFEALHPEGLVLKASKRDQTVQYQTGNITLSTNAAKMLKVPGVMGIKSQFKDLSAIWNQCIEDLSGYSRAVAKLSSASVSNQDRLKAHLALPAEIRRDHAHPLAEIFAEALQACPEANGVRFMPVAVLAGLLGIGERATLTQGQSEDLASLVESLGYTMAPHPQILNLPLAWGQEVALAACQESSQASNDLGGLLRLLYLAVLVASADGVVDETELEVFHRASGINDGYARVQVMATEAALTRDTHVATKQLQRIAKSVHQGERMPVFKLLVHIACSDEVLSSDENRLLRRIAKAFQLGDEALDDVLSEDSTFQTVTVSRGKTRTGGEAIPQRAQDTSPGFSLDMNRIAALTAETAEVVSILSKALAEESHEDPVPVAVESPASVPSSVPEWMEALESRYQPALLEIIAAANGHPVDLSAIAAKHHLMADDLADGINAWSDEALGDFLLEVAEDGQATIQRELLPTN</sequence>
<keyword evidence="3" id="KW-1133">Transmembrane helix</keyword>